<reference evidence="4" key="1">
    <citation type="journal article" date="2019" name="Int. J. Syst. Evol. Microbiol.">
        <title>The Global Catalogue of Microorganisms (GCM) 10K type strain sequencing project: providing services to taxonomists for standard genome sequencing and annotation.</title>
        <authorList>
            <consortium name="The Broad Institute Genomics Platform"/>
            <consortium name="The Broad Institute Genome Sequencing Center for Infectious Disease"/>
            <person name="Wu L."/>
            <person name="Ma J."/>
        </authorList>
    </citation>
    <scope>NUCLEOTIDE SEQUENCE [LARGE SCALE GENOMIC DNA]</scope>
    <source>
        <strain evidence="4">JCM 9095</strain>
    </source>
</reference>
<proteinExistence type="predicted"/>
<gene>
    <name evidence="3" type="ORF">GCM10010451_04780</name>
</gene>
<sequence length="382" mass="43103">MTKHPSVPLRNILSLNRRQVSVEPGQTYQTVGILNRGRGMFLRPPIQGSETKYTSFFRLQAGDLAYSRLFGWEGSVAIVPKEYDGYFVSPEFPTFTLDYEQAQPEYVQHICRWADFHEALARCAGGLGQRRQRIQPEKFLSLEIPLPDSTGDQQKIAARLDRLYEARTYSVESTGRAKAVIEALHNALCRVDAPPVRVGSVIELTRTPVAVEADQTYAQIGVYSFGKGLIRREPQPGATLSKLKYYRIPANALVLSNIQAWEKAIALSDESDTTRVASQRFLPYLPVDPDEVDTNYLRYYFLSEAGHPLILKSSPGTTVRNRTLGIKAFENLMIPLPVKDRQRHIASLLDRAYEALRRMEQRTEQFDALYQAALSQAFGTAV</sequence>
<keyword evidence="2" id="KW-0238">DNA-binding</keyword>
<dbReference type="EMBL" id="BAAAUH010000002">
    <property type="protein sequence ID" value="GAA3160007.1"/>
    <property type="molecule type" value="Genomic_DNA"/>
</dbReference>
<evidence type="ECO:0008006" key="5">
    <source>
        <dbReference type="Google" id="ProtNLM"/>
    </source>
</evidence>
<accession>A0ABP6NWI0</accession>
<dbReference type="InterPro" id="IPR044946">
    <property type="entry name" value="Restrct_endonuc_typeI_TRD_sf"/>
</dbReference>
<dbReference type="PANTHER" id="PTHR30408:SF12">
    <property type="entry name" value="TYPE I RESTRICTION ENZYME MJAVIII SPECIFICITY SUBUNIT"/>
    <property type="match status" value="1"/>
</dbReference>
<dbReference type="InterPro" id="IPR052021">
    <property type="entry name" value="Type-I_RS_S_subunit"/>
</dbReference>
<organism evidence="3 4">
    <name type="scientific">Streptomyces virens</name>
    <dbReference type="NCBI Taxonomy" id="285572"/>
    <lineage>
        <taxon>Bacteria</taxon>
        <taxon>Bacillati</taxon>
        <taxon>Actinomycetota</taxon>
        <taxon>Actinomycetes</taxon>
        <taxon>Kitasatosporales</taxon>
        <taxon>Streptomycetaceae</taxon>
        <taxon>Streptomyces</taxon>
    </lineage>
</organism>
<evidence type="ECO:0000256" key="2">
    <source>
        <dbReference type="ARBA" id="ARBA00023125"/>
    </source>
</evidence>
<keyword evidence="1" id="KW-0680">Restriction system</keyword>
<dbReference type="Gene3D" id="3.90.220.20">
    <property type="entry name" value="DNA methylase specificity domains"/>
    <property type="match status" value="2"/>
</dbReference>
<comment type="caution">
    <text evidence="3">The sequence shown here is derived from an EMBL/GenBank/DDBJ whole genome shotgun (WGS) entry which is preliminary data.</text>
</comment>
<dbReference type="RefSeq" id="WP_161176260.1">
    <property type="nucleotide sequence ID" value="NZ_BAAAUH010000002.1"/>
</dbReference>
<evidence type="ECO:0000313" key="3">
    <source>
        <dbReference type="EMBL" id="GAA3160007.1"/>
    </source>
</evidence>
<evidence type="ECO:0000313" key="4">
    <source>
        <dbReference type="Proteomes" id="UP001501866"/>
    </source>
</evidence>
<dbReference type="PANTHER" id="PTHR30408">
    <property type="entry name" value="TYPE-1 RESTRICTION ENZYME ECOKI SPECIFICITY PROTEIN"/>
    <property type="match status" value="1"/>
</dbReference>
<protein>
    <recommendedName>
        <fullName evidence="5">Type I restriction modification DNA specificity domain-containing protein</fullName>
    </recommendedName>
</protein>
<evidence type="ECO:0000256" key="1">
    <source>
        <dbReference type="ARBA" id="ARBA00022747"/>
    </source>
</evidence>
<dbReference type="Proteomes" id="UP001501866">
    <property type="component" value="Unassembled WGS sequence"/>
</dbReference>
<name>A0ABP6NWI0_9ACTN</name>
<dbReference type="SUPFAM" id="SSF116734">
    <property type="entry name" value="DNA methylase specificity domain"/>
    <property type="match status" value="2"/>
</dbReference>
<keyword evidence="4" id="KW-1185">Reference proteome</keyword>